<feature type="domain" description="Zinc finger PHD-type" evidence="7">
    <location>
        <begin position="143"/>
        <end position="189"/>
    </location>
</feature>
<feature type="region of interest" description="Disordered" evidence="6">
    <location>
        <begin position="207"/>
        <end position="238"/>
    </location>
</feature>
<sequence>MDLVEAEAEEQPPDEDGDEEGYVEADPAGRFIRYDEIVGSGAVKTVYPFINLIYKAFDKLEGVEVAWSQSRIDDSVMGSSKKMKQLNTEIQLLKTLKHKNIEKMFASWVDEEKKTVNIITELFTSGSLTQYAPHPYDNYAITVCEVCGVLGYKNLLLSCKNCNGAAVHRYCLDKVDFDGTVDWSCDECHPRHGKGTNRRSLEVTLDDKTVVGKQPENQSSLDTNHDKPGMNGGNDDYVSDDLMLERNKERFQLHDEANNDIHLKSMSANVPRSSTLHENSVARNVSSSANTGLPMDSNCVPSAHIDIGNPRDSSVRLILTGENRRESSMLLDGACSGSLSKDSSKEKIDREANSSHMEPSDAVKNFCKDNPMKRRKLMLLDDDDDDVGVELSDTVQNVVKDNPSKRRKLILPDDDDVEVELCNTVQSIAKDNPGKTIQLIVLDDDDDKQEDAENLNHLSLEFEGPIEKHKIHIGYATGQRCLEDDEHGLLDSLDHRSLENTCPTKKRRRYICPSDDEEEEVIKGSTTTGCAPNDVANTASQHVDAKDHHLQSRMAFASDFTKHQYYIYSQPMGEPAWSGIFMTDSNVPIMLAAHLSTKACQRVSEFARSLQPVVEVIKLPRLKAWPERWDKSGPTDDSIGLFFFPHKFQGKYYLWGVCKARKHNPDTAVLVEEQCGLVSASEEGSSDKESYVMKHVEDRLPADCNPEAREGDIKTALGEGCFSPDSCLSSNKASPVKGGSPCFMQPGLGDKPHEPGVADQKEDEQDFTSLPRRNDQNATNPPIDSLPSAHRLFGFVTARSERCQQLIQEMVKEGALLFSVPEDMTINRSTISKSNGVGAAQAPDSGCQHVQERCEPIEFVPIDHNDPDSASEACLDLFPVRHEQIGLTSQVDVKEVELDLSLGAFRRAPSELP</sequence>
<dbReference type="InterPro" id="IPR011011">
    <property type="entry name" value="Znf_FYVE_PHD"/>
</dbReference>
<evidence type="ECO:0000256" key="4">
    <source>
        <dbReference type="ARBA" id="ARBA00023015"/>
    </source>
</evidence>
<dbReference type="OMA" id="SCDECHP"/>
<keyword evidence="3" id="KW-0862">Zinc</keyword>
<keyword evidence="5" id="KW-0804">Transcription</keyword>
<dbReference type="InterPro" id="IPR013083">
    <property type="entry name" value="Znf_RING/FYVE/PHD"/>
</dbReference>
<keyword evidence="4" id="KW-0805">Transcription regulation</keyword>
<protein>
    <recommendedName>
        <fullName evidence="7">Zinc finger PHD-type domain-containing protein</fullName>
    </recommendedName>
</protein>
<evidence type="ECO:0000256" key="1">
    <source>
        <dbReference type="ARBA" id="ARBA00022723"/>
    </source>
</evidence>
<dbReference type="GO" id="GO:0140566">
    <property type="term" value="F:histone reader activity"/>
    <property type="evidence" value="ECO:0007669"/>
    <property type="project" value="InterPro"/>
</dbReference>
<name>B8BNB0_ORYSI</name>
<dbReference type="Gene3D" id="3.30.200.20">
    <property type="entry name" value="Phosphorylase Kinase, domain 1"/>
    <property type="match status" value="1"/>
</dbReference>
<dbReference type="HOGENOM" id="CLU_354264_0_0_1"/>
<dbReference type="InterPro" id="IPR001965">
    <property type="entry name" value="Znf_PHD"/>
</dbReference>
<proteinExistence type="predicted"/>
<dbReference type="EMBL" id="CM000137">
    <property type="protein sequence ID" value="EEC68901.1"/>
    <property type="molecule type" value="Genomic_DNA"/>
</dbReference>
<dbReference type="Pfam" id="PF23121">
    <property type="entry name" value="SPOC_AIPP2"/>
    <property type="match status" value="1"/>
</dbReference>
<dbReference type="SUPFAM" id="SSF57903">
    <property type="entry name" value="FYVE/PHD zinc finger"/>
    <property type="match status" value="1"/>
</dbReference>
<dbReference type="PANTHER" id="PTHR33304:SF49">
    <property type="entry name" value="OS12G0161500 PROTEIN"/>
    <property type="match status" value="1"/>
</dbReference>
<evidence type="ECO:0000313" key="9">
    <source>
        <dbReference type="Proteomes" id="UP000007015"/>
    </source>
</evidence>
<feature type="region of interest" description="Disordered" evidence="6">
    <location>
        <begin position="739"/>
        <end position="786"/>
    </location>
</feature>
<dbReference type="SMART" id="SM00249">
    <property type="entry name" value="PHD"/>
    <property type="match status" value="1"/>
</dbReference>
<evidence type="ECO:0000256" key="3">
    <source>
        <dbReference type="ARBA" id="ARBA00022833"/>
    </source>
</evidence>
<dbReference type="Gramene" id="BGIOSGA036582-TA">
    <property type="protein sequence ID" value="BGIOSGA036582-PA"/>
    <property type="gene ID" value="BGIOSGA036582"/>
</dbReference>
<evidence type="ECO:0000313" key="8">
    <source>
        <dbReference type="EMBL" id="EEC68901.1"/>
    </source>
</evidence>
<keyword evidence="2" id="KW-0863">Zinc-finger</keyword>
<keyword evidence="1" id="KW-0479">Metal-binding</keyword>
<organism evidence="8 9">
    <name type="scientific">Oryza sativa subsp. indica</name>
    <name type="common">Rice</name>
    <dbReference type="NCBI Taxonomy" id="39946"/>
    <lineage>
        <taxon>Eukaryota</taxon>
        <taxon>Viridiplantae</taxon>
        <taxon>Streptophyta</taxon>
        <taxon>Embryophyta</taxon>
        <taxon>Tracheophyta</taxon>
        <taxon>Spermatophyta</taxon>
        <taxon>Magnoliopsida</taxon>
        <taxon>Liliopsida</taxon>
        <taxon>Poales</taxon>
        <taxon>Poaceae</taxon>
        <taxon>BOP clade</taxon>
        <taxon>Oryzoideae</taxon>
        <taxon>Oryzeae</taxon>
        <taxon>Oryzinae</taxon>
        <taxon>Oryza</taxon>
        <taxon>Oryza sativa</taxon>
    </lineage>
</organism>
<dbReference type="STRING" id="39946.B8BNB0"/>
<dbReference type="Proteomes" id="UP000007015">
    <property type="component" value="Chromosome 12"/>
</dbReference>
<dbReference type="InterPro" id="IPR011009">
    <property type="entry name" value="Kinase-like_dom_sf"/>
</dbReference>
<dbReference type="SUPFAM" id="SSF56112">
    <property type="entry name" value="Protein kinase-like (PK-like)"/>
    <property type="match status" value="1"/>
</dbReference>
<dbReference type="PANTHER" id="PTHR33304">
    <property type="match status" value="1"/>
</dbReference>
<dbReference type="InterPro" id="IPR019786">
    <property type="entry name" value="Zinc_finger_PHD-type_CS"/>
</dbReference>
<dbReference type="FunFam" id="3.30.200.20:FF:000427">
    <property type="entry name" value="Wnk protein kinase"/>
    <property type="match status" value="1"/>
</dbReference>
<evidence type="ECO:0000256" key="5">
    <source>
        <dbReference type="ARBA" id="ARBA00023163"/>
    </source>
</evidence>
<feature type="region of interest" description="Disordered" evidence="6">
    <location>
        <begin position="1"/>
        <end position="22"/>
    </location>
</feature>
<evidence type="ECO:0000259" key="7">
    <source>
        <dbReference type="SMART" id="SM00249"/>
    </source>
</evidence>
<dbReference type="AlphaFoldDB" id="B8BNB0"/>
<feature type="region of interest" description="Disordered" evidence="6">
    <location>
        <begin position="331"/>
        <end position="367"/>
    </location>
</feature>
<feature type="compositionally biased region" description="Basic and acidic residues" evidence="6">
    <location>
        <begin position="342"/>
        <end position="367"/>
    </location>
</feature>
<gene>
    <name evidence="8" type="ORF">OsI_37564</name>
</gene>
<dbReference type="GO" id="GO:0008270">
    <property type="term" value="F:zinc ion binding"/>
    <property type="evidence" value="ECO:0007669"/>
    <property type="project" value="UniProtKB-KW"/>
</dbReference>
<evidence type="ECO:0000256" key="2">
    <source>
        <dbReference type="ARBA" id="ARBA00022771"/>
    </source>
</evidence>
<dbReference type="InterPro" id="IPR056280">
    <property type="entry name" value="AIPP2-like_SPOC"/>
</dbReference>
<dbReference type="Gene3D" id="3.30.40.10">
    <property type="entry name" value="Zinc/RING finger domain, C3HC4 (zinc finger)"/>
    <property type="match status" value="1"/>
</dbReference>
<dbReference type="GO" id="GO:0034244">
    <property type="term" value="P:negative regulation of transcription elongation by RNA polymerase II"/>
    <property type="evidence" value="ECO:0007669"/>
    <property type="project" value="InterPro"/>
</dbReference>
<keyword evidence="9" id="KW-1185">Reference proteome</keyword>
<dbReference type="InterPro" id="IPR049914">
    <property type="entry name" value="PHD1-3/5-6"/>
</dbReference>
<accession>B8BNB0</accession>
<feature type="compositionally biased region" description="Basic and acidic residues" evidence="6">
    <location>
        <begin position="750"/>
        <end position="760"/>
    </location>
</feature>
<reference evidence="8 9" key="1">
    <citation type="journal article" date="2005" name="PLoS Biol.">
        <title>The genomes of Oryza sativa: a history of duplications.</title>
        <authorList>
            <person name="Yu J."/>
            <person name="Wang J."/>
            <person name="Lin W."/>
            <person name="Li S."/>
            <person name="Li H."/>
            <person name="Zhou J."/>
            <person name="Ni P."/>
            <person name="Dong W."/>
            <person name="Hu S."/>
            <person name="Zeng C."/>
            <person name="Zhang J."/>
            <person name="Zhang Y."/>
            <person name="Li R."/>
            <person name="Xu Z."/>
            <person name="Li S."/>
            <person name="Li X."/>
            <person name="Zheng H."/>
            <person name="Cong L."/>
            <person name="Lin L."/>
            <person name="Yin J."/>
            <person name="Geng J."/>
            <person name="Li G."/>
            <person name="Shi J."/>
            <person name="Liu J."/>
            <person name="Lv H."/>
            <person name="Li J."/>
            <person name="Wang J."/>
            <person name="Deng Y."/>
            <person name="Ran L."/>
            <person name="Shi X."/>
            <person name="Wang X."/>
            <person name="Wu Q."/>
            <person name="Li C."/>
            <person name="Ren X."/>
            <person name="Wang J."/>
            <person name="Wang X."/>
            <person name="Li D."/>
            <person name="Liu D."/>
            <person name="Zhang X."/>
            <person name="Ji Z."/>
            <person name="Zhao W."/>
            <person name="Sun Y."/>
            <person name="Zhang Z."/>
            <person name="Bao J."/>
            <person name="Han Y."/>
            <person name="Dong L."/>
            <person name="Ji J."/>
            <person name="Chen P."/>
            <person name="Wu S."/>
            <person name="Liu J."/>
            <person name="Xiao Y."/>
            <person name="Bu D."/>
            <person name="Tan J."/>
            <person name="Yang L."/>
            <person name="Ye C."/>
            <person name="Zhang J."/>
            <person name="Xu J."/>
            <person name="Zhou Y."/>
            <person name="Yu Y."/>
            <person name="Zhang B."/>
            <person name="Zhuang S."/>
            <person name="Wei H."/>
            <person name="Liu B."/>
            <person name="Lei M."/>
            <person name="Yu H."/>
            <person name="Li Y."/>
            <person name="Xu H."/>
            <person name="Wei S."/>
            <person name="He X."/>
            <person name="Fang L."/>
            <person name="Zhang Z."/>
            <person name="Zhang Y."/>
            <person name="Huang X."/>
            <person name="Su Z."/>
            <person name="Tong W."/>
            <person name="Li J."/>
            <person name="Tong Z."/>
            <person name="Li S."/>
            <person name="Ye J."/>
            <person name="Wang L."/>
            <person name="Fang L."/>
            <person name="Lei T."/>
            <person name="Chen C."/>
            <person name="Chen H."/>
            <person name="Xu Z."/>
            <person name="Li H."/>
            <person name="Huang H."/>
            <person name="Zhang F."/>
            <person name="Xu H."/>
            <person name="Li N."/>
            <person name="Zhao C."/>
            <person name="Li S."/>
            <person name="Dong L."/>
            <person name="Huang Y."/>
            <person name="Li L."/>
            <person name="Xi Y."/>
            <person name="Qi Q."/>
            <person name="Li W."/>
            <person name="Zhang B."/>
            <person name="Hu W."/>
            <person name="Zhang Y."/>
            <person name="Tian X."/>
            <person name="Jiao Y."/>
            <person name="Liang X."/>
            <person name="Jin J."/>
            <person name="Gao L."/>
            <person name="Zheng W."/>
            <person name="Hao B."/>
            <person name="Liu S."/>
            <person name="Wang W."/>
            <person name="Yuan L."/>
            <person name="Cao M."/>
            <person name="McDermott J."/>
            <person name="Samudrala R."/>
            <person name="Wang J."/>
            <person name="Wong G.K."/>
            <person name="Yang H."/>
        </authorList>
    </citation>
    <scope>NUCLEOTIDE SEQUENCE [LARGE SCALE GENOMIC DNA]</scope>
    <source>
        <strain evidence="9">cv. 93-11</strain>
    </source>
</reference>
<evidence type="ECO:0000256" key="6">
    <source>
        <dbReference type="SAM" id="MobiDB-lite"/>
    </source>
</evidence>
<dbReference type="PROSITE" id="PS01359">
    <property type="entry name" value="ZF_PHD_1"/>
    <property type="match status" value="1"/>
</dbReference>